<dbReference type="InterPro" id="IPR014284">
    <property type="entry name" value="RNA_pol_sigma-70_dom"/>
</dbReference>
<dbReference type="Pfam" id="PF20239">
    <property type="entry name" value="DUF6596"/>
    <property type="match status" value="1"/>
</dbReference>
<dbReference type="Proteomes" id="UP000567922">
    <property type="component" value="Unassembled WGS sequence"/>
</dbReference>
<sequence length="404" mass="44186">MIDRIFREEYGRAVSVLIGAFGDIDVAEEAVQDAFAAAVSRWPHSGIPPSPAGWIITTAKNRAVDRFRKDASRQQRHQAALLLRQAEATGEEGAVLDDRLRLIFTCCHPALARPAQVALTLRLLGGLTTEEIARAFLVPAPTMAQRIVRAKRKIRDAAIPYRVPAEADLPVRLSAALAVVYLIFNEGYKASTGATLVREDLCAEAIRLGRIIVELMPDEPEAQGLLALMLLLASRNKARCNAEGALVLLDDQDRELWDRVLIDEGQQLVRACLRRNQPGPYQIQAAINAVHTDASAAADTDWAQILALYEQLMTIAPSPVVALNRAVAVAQVEGAQEALDAVDKTHLTDYYAFHAVRADLLSKLGRRAEATTAYTAAIELTENHAERAFLARQRDRTDGGPVVQ</sequence>
<dbReference type="Gene3D" id="1.25.40.10">
    <property type="entry name" value="Tetratricopeptide repeat domain"/>
    <property type="match status" value="1"/>
</dbReference>
<dbReference type="InterPro" id="IPR011990">
    <property type="entry name" value="TPR-like_helical_dom_sf"/>
</dbReference>
<feature type="domain" description="RNA polymerase sigma-70 region 2" evidence="6">
    <location>
        <begin position="6"/>
        <end position="71"/>
    </location>
</feature>
<dbReference type="SUPFAM" id="SSF88946">
    <property type="entry name" value="Sigma2 domain of RNA polymerase sigma factors"/>
    <property type="match status" value="1"/>
</dbReference>
<keyword evidence="10" id="KW-1185">Reference proteome</keyword>
<evidence type="ECO:0000256" key="1">
    <source>
        <dbReference type="ARBA" id="ARBA00010641"/>
    </source>
</evidence>
<name>A0A839RKF6_9ACTN</name>
<dbReference type="Gene3D" id="1.10.10.10">
    <property type="entry name" value="Winged helix-like DNA-binding domain superfamily/Winged helix DNA-binding domain"/>
    <property type="match status" value="1"/>
</dbReference>
<dbReference type="AlphaFoldDB" id="A0A839RKF6"/>
<evidence type="ECO:0000259" key="8">
    <source>
        <dbReference type="Pfam" id="PF20239"/>
    </source>
</evidence>
<evidence type="ECO:0000313" key="10">
    <source>
        <dbReference type="Proteomes" id="UP000567922"/>
    </source>
</evidence>
<dbReference type="GO" id="GO:0003677">
    <property type="term" value="F:DNA binding"/>
    <property type="evidence" value="ECO:0007669"/>
    <property type="project" value="UniProtKB-KW"/>
</dbReference>
<dbReference type="InterPro" id="IPR013325">
    <property type="entry name" value="RNA_pol_sigma_r2"/>
</dbReference>
<dbReference type="InterPro" id="IPR036388">
    <property type="entry name" value="WH-like_DNA-bd_sf"/>
</dbReference>
<dbReference type="NCBIfam" id="TIGR02937">
    <property type="entry name" value="sigma70-ECF"/>
    <property type="match status" value="1"/>
</dbReference>
<evidence type="ECO:0000259" key="7">
    <source>
        <dbReference type="Pfam" id="PF08281"/>
    </source>
</evidence>
<evidence type="ECO:0000256" key="2">
    <source>
        <dbReference type="ARBA" id="ARBA00023015"/>
    </source>
</evidence>
<accession>A0A839RKF6</accession>
<evidence type="ECO:0000256" key="4">
    <source>
        <dbReference type="ARBA" id="ARBA00023125"/>
    </source>
</evidence>
<feature type="domain" description="RNA polymerase sigma factor 70 region 4 type 2" evidence="7">
    <location>
        <begin position="103"/>
        <end position="154"/>
    </location>
</feature>
<proteinExistence type="inferred from homology"/>
<evidence type="ECO:0000313" key="9">
    <source>
        <dbReference type="EMBL" id="MBB3036789.1"/>
    </source>
</evidence>
<keyword evidence="4" id="KW-0238">DNA-binding</keyword>
<evidence type="ECO:0000256" key="3">
    <source>
        <dbReference type="ARBA" id="ARBA00023082"/>
    </source>
</evidence>
<comment type="caution">
    <text evidence="9">The sequence shown here is derived from an EMBL/GenBank/DDBJ whole genome shotgun (WGS) entry which is preliminary data.</text>
</comment>
<evidence type="ECO:0000259" key="6">
    <source>
        <dbReference type="Pfam" id="PF04542"/>
    </source>
</evidence>
<dbReference type="InterPro" id="IPR007627">
    <property type="entry name" value="RNA_pol_sigma70_r2"/>
</dbReference>
<comment type="similarity">
    <text evidence="1">Belongs to the sigma-70 factor family. ECF subfamily.</text>
</comment>
<dbReference type="SUPFAM" id="SSF48452">
    <property type="entry name" value="TPR-like"/>
    <property type="match status" value="1"/>
</dbReference>
<gene>
    <name evidence="9" type="ORF">FHU29_001223</name>
</gene>
<dbReference type="InterPro" id="IPR046531">
    <property type="entry name" value="DUF6596"/>
</dbReference>
<dbReference type="Gene3D" id="1.10.1740.10">
    <property type="match status" value="1"/>
</dbReference>
<dbReference type="PANTHER" id="PTHR47756">
    <property type="entry name" value="BLL6612 PROTEIN-RELATED"/>
    <property type="match status" value="1"/>
</dbReference>
<organism evidence="9 10">
    <name type="scientific">Hoyosella altamirensis</name>
    <dbReference type="NCBI Taxonomy" id="616997"/>
    <lineage>
        <taxon>Bacteria</taxon>
        <taxon>Bacillati</taxon>
        <taxon>Actinomycetota</taxon>
        <taxon>Actinomycetes</taxon>
        <taxon>Mycobacteriales</taxon>
        <taxon>Hoyosellaceae</taxon>
        <taxon>Hoyosella</taxon>
    </lineage>
</organism>
<dbReference type="PANTHER" id="PTHR47756:SF2">
    <property type="entry name" value="BLL6612 PROTEIN"/>
    <property type="match status" value="1"/>
</dbReference>
<dbReference type="SUPFAM" id="SSF88659">
    <property type="entry name" value="Sigma3 and sigma4 domains of RNA polymerase sigma factors"/>
    <property type="match status" value="1"/>
</dbReference>
<dbReference type="Pfam" id="PF08281">
    <property type="entry name" value="Sigma70_r4_2"/>
    <property type="match status" value="1"/>
</dbReference>
<feature type="domain" description="DUF6596" evidence="8">
    <location>
        <begin position="172"/>
        <end position="271"/>
    </location>
</feature>
<keyword evidence="2" id="KW-0805">Transcription regulation</keyword>
<dbReference type="InterPro" id="IPR013324">
    <property type="entry name" value="RNA_pol_sigma_r3/r4-like"/>
</dbReference>
<protein>
    <submittedName>
        <fullName evidence="9">RNA polymerase sigma-70 factor (ECF subfamily)</fullName>
    </submittedName>
</protein>
<dbReference type="GO" id="GO:0016987">
    <property type="term" value="F:sigma factor activity"/>
    <property type="evidence" value="ECO:0007669"/>
    <property type="project" value="UniProtKB-KW"/>
</dbReference>
<keyword evidence="5" id="KW-0804">Transcription</keyword>
<dbReference type="GO" id="GO:0006352">
    <property type="term" value="P:DNA-templated transcription initiation"/>
    <property type="evidence" value="ECO:0007669"/>
    <property type="project" value="InterPro"/>
</dbReference>
<evidence type="ECO:0000256" key="5">
    <source>
        <dbReference type="ARBA" id="ARBA00023163"/>
    </source>
</evidence>
<keyword evidence="3" id="KW-0731">Sigma factor</keyword>
<reference evidence="9 10" key="1">
    <citation type="submission" date="2020-08" db="EMBL/GenBank/DDBJ databases">
        <title>Sequencing the genomes of 1000 actinobacteria strains.</title>
        <authorList>
            <person name="Klenk H.-P."/>
        </authorList>
    </citation>
    <scope>NUCLEOTIDE SEQUENCE [LARGE SCALE GENOMIC DNA]</scope>
    <source>
        <strain evidence="9 10">DSM 45258</strain>
    </source>
</reference>
<dbReference type="InterPro" id="IPR013249">
    <property type="entry name" value="RNA_pol_sigma70_r4_t2"/>
</dbReference>
<dbReference type="EMBL" id="JACHWS010000001">
    <property type="protein sequence ID" value="MBB3036789.1"/>
    <property type="molecule type" value="Genomic_DNA"/>
</dbReference>
<dbReference type="Pfam" id="PF04542">
    <property type="entry name" value="Sigma70_r2"/>
    <property type="match status" value="1"/>
</dbReference>